<name>A0A848HDM7_9BURK</name>
<dbReference type="EMBL" id="JABBFX010000002">
    <property type="protein sequence ID" value="NML46643.1"/>
    <property type="molecule type" value="Genomic_DNA"/>
</dbReference>
<dbReference type="RefSeq" id="WP_169420898.1">
    <property type="nucleotide sequence ID" value="NZ_JABBFX010000002.1"/>
</dbReference>
<dbReference type="Proteomes" id="UP000541185">
    <property type="component" value="Unassembled WGS sequence"/>
</dbReference>
<feature type="domain" description="HEPN AbiU2-like" evidence="1">
    <location>
        <begin position="20"/>
        <end position="180"/>
    </location>
</feature>
<evidence type="ECO:0000313" key="2">
    <source>
        <dbReference type="EMBL" id="NML46643.1"/>
    </source>
</evidence>
<evidence type="ECO:0000259" key="1">
    <source>
        <dbReference type="Pfam" id="PF18734"/>
    </source>
</evidence>
<evidence type="ECO:0000313" key="3">
    <source>
        <dbReference type="Proteomes" id="UP000541185"/>
    </source>
</evidence>
<protein>
    <recommendedName>
        <fullName evidence="1">HEPN AbiU2-like domain-containing protein</fullName>
    </recommendedName>
</protein>
<sequence>MTERTAQESKVANITAMGDALGSIYSELWQEVAWIHQRWAHFVELFGTKPERIDLMNQAAPPLFRTVQDTLFEAVLLHLARLTDPSKNVLSLRRVVKLTTGTPIGKEVAKLVQEAIAATEFARDWRNRKLAHRDLQLALGGRAQTLAPASRADVKTALKAVVDVLNAISAHYLDSTTGFHLGPGGADALGLLLILRDGLRFEEQRMERLRKGVFSPEDLKHEAI</sequence>
<reference evidence="2 3" key="1">
    <citation type="submission" date="2020-04" db="EMBL/GenBank/DDBJ databases">
        <title>Ramlibacter sp. G-1-2-2 isolated from soil.</title>
        <authorList>
            <person name="Dahal R.H."/>
        </authorList>
    </citation>
    <scope>NUCLEOTIDE SEQUENCE [LARGE SCALE GENOMIC DNA]</scope>
    <source>
        <strain evidence="2 3">G-1-2-2</strain>
    </source>
</reference>
<accession>A0A848HDM7</accession>
<proteinExistence type="predicted"/>
<dbReference type="AlphaFoldDB" id="A0A848HDM7"/>
<gene>
    <name evidence="2" type="ORF">HHL11_23055</name>
</gene>
<dbReference type="Pfam" id="PF18734">
    <property type="entry name" value="HEPN_AbiU2"/>
    <property type="match status" value="1"/>
</dbReference>
<dbReference type="InterPro" id="IPR040704">
    <property type="entry name" value="HEPN_AbiU2"/>
</dbReference>
<comment type="caution">
    <text evidence="2">The sequence shown here is derived from an EMBL/GenBank/DDBJ whole genome shotgun (WGS) entry which is preliminary data.</text>
</comment>
<keyword evidence="3" id="KW-1185">Reference proteome</keyword>
<organism evidence="2 3">
    <name type="scientific">Ramlibacter agri</name>
    <dbReference type="NCBI Taxonomy" id="2728837"/>
    <lineage>
        <taxon>Bacteria</taxon>
        <taxon>Pseudomonadati</taxon>
        <taxon>Pseudomonadota</taxon>
        <taxon>Betaproteobacteria</taxon>
        <taxon>Burkholderiales</taxon>
        <taxon>Comamonadaceae</taxon>
        <taxon>Ramlibacter</taxon>
    </lineage>
</organism>